<keyword evidence="4" id="KW-0548">Nucleotidyltransferase</keyword>
<dbReference type="SUPFAM" id="SSF81301">
    <property type="entry name" value="Nucleotidyltransferase"/>
    <property type="match status" value="1"/>
</dbReference>
<dbReference type="GO" id="GO:0046872">
    <property type="term" value="F:metal ion binding"/>
    <property type="evidence" value="ECO:0007669"/>
    <property type="project" value="UniProtKB-KW"/>
</dbReference>
<dbReference type="OrthoDB" id="9805698at2"/>
<sequence>MVFDIQEHERKLFIQIGETASELDYPAYVVGGYVRDRLLARPSKDIDIVCVGSGIRLAQNVAAKMRPIPRTTIYQRFGTAMIKHRDIEVEFVGARRESYRSDSRKPAVEEGTLEDDQNRRDFTINALAVSLNDADFGMIIDPFNGLQDLEDKIIRTPLEPGKTFSDDPLRMMRAIRFATQLGFTIEKRTLDAIEKYRSRIKIVSMERITSELNKIILSSEPSVGFKLLEKTRLLELIFPEFVALKGVEKRNGIGHKDNFYHTLEVLDNLSRKSKDLWLRWAAILHDIAKPPTKRFHPEYGWTFHGHEVVGANMVPNIFRRFRLPMDGKMKFVQKMVQLHLRPISLTKENITDSAVRRLLFDAGDDIDKLMQLCEADITSKNPRKVQRYLENYEMVRERLAEVEDKDRLRNWQPPVSGEDIMATFGLKPSREIGLIKNAIREAILDGEIPNEREAAVAFMLEKGKEMGLVAQ</sequence>
<evidence type="ECO:0000256" key="6">
    <source>
        <dbReference type="ARBA" id="ARBA00022741"/>
    </source>
</evidence>
<evidence type="ECO:0000256" key="11">
    <source>
        <dbReference type="RuleBase" id="RU003953"/>
    </source>
</evidence>
<evidence type="ECO:0000256" key="5">
    <source>
        <dbReference type="ARBA" id="ARBA00022723"/>
    </source>
</evidence>
<reference evidence="15 16" key="1">
    <citation type="submission" date="2017-10" db="EMBL/GenBank/DDBJ databases">
        <title>The draft genome sequence of Lewinella nigricans NBRC 102662.</title>
        <authorList>
            <person name="Wang K."/>
        </authorList>
    </citation>
    <scope>NUCLEOTIDE SEQUENCE [LARGE SCALE GENOMIC DNA]</scope>
    <source>
        <strain evidence="15 16">NBRC 102662</strain>
    </source>
</reference>
<dbReference type="Pfam" id="PF12627">
    <property type="entry name" value="PolyA_pol_RNAbd"/>
    <property type="match status" value="1"/>
</dbReference>
<dbReference type="GO" id="GO:0016779">
    <property type="term" value="F:nucleotidyltransferase activity"/>
    <property type="evidence" value="ECO:0007669"/>
    <property type="project" value="UniProtKB-KW"/>
</dbReference>
<dbReference type="PANTHER" id="PTHR47545:SF1">
    <property type="entry name" value="MULTIFUNCTIONAL CCA PROTEIN"/>
    <property type="match status" value="1"/>
</dbReference>
<keyword evidence="10 11" id="KW-0694">RNA-binding</keyword>
<feature type="domain" description="tRNA nucleotidyltransferase/poly(A) polymerase RNA and SrmB- binding" evidence="14">
    <location>
        <begin position="182"/>
        <end position="241"/>
    </location>
</feature>
<gene>
    <name evidence="15" type="ORF">CRP01_12265</name>
</gene>
<keyword evidence="6" id="KW-0547">Nucleotide-binding</keyword>
<dbReference type="GO" id="GO:0042245">
    <property type="term" value="P:RNA repair"/>
    <property type="evidence" value="ECO:0007669"/>
    <property type="project" value="UniProtKB-KW"/>
</dbReference>
<evidence type="ECO:0000256" key="1">
    <source>
        <dbReference type="ARBA" id="ARBA00001946"/>
    </source>
</evidence>
<evidence type="ECO:0000256" key="9">
    <source>
        <dbReference type="ARBA" id="ARBA00022842"/>
    </source>
</evidence>
<dbReference type="GO" id="GO:0003723">
    <property type="term" value="F:RNA binding"/>
    <property type="evidence" value="ECO:0007669"/>
    <property type="project" value="UniProtKB-KW"/>
</dbReference>
<dbReference type="SUPFAM" id="SSF81891">
    <property type="entry name" value="Poly A polymerase C-terminal region-like"/>
    <property type="match status" value="1"/>
</dbReference>
<dbReference type="GO" id="GO:0008033">
    <property type="term" value="P:tRNA processing"/>
    <property type="evidence" value="ECO:0007669"/>
    <property type="project" value="UniProtKB-KW"/>
</dbReference>
<keyword evidence="2 11" id="KW-0808">Transferase</keyword>
<dbReference type="InterPro" id="IPR043519">
    <property type="entry name" value="NT_sf"/>
</dbReference>
<dbReference type="NCBIfam" id="TIGR00277">
    <property type="entry name" value="HDIG"/>
    <property type="match status" value="1"/>
</dbReference>
<keyword evidence="5" id="KW-0479">Metal-binding</keyword>
<dbReference type="EMBL" id="PDUD01000018">
    <property type="protein sequence ID" value="PHN06338.1"/>
    <property type="molecule type" value="Genomic_DNA"/>
</dbReference>
<evidence type="ECO:0000313" key="16">
    <source>
        <dbReference type="Proteomes" id="UP000223913"/>
    </source>
</evidence>
<evidence type="ECO:0000259" key="14">
    <source>
        <dbReference type="Pfam" id="PF12627"/>
    </source>
</evidence>
<name>A0A2D0ND58_FLAN2</name>
<keyword evidence="3" id="KW-0819">tRNA processing</keyword>
<dbReference type="InterPro" id="IPR003607">
    <property type="entry name" value="HD/PDEase_dom"/>
</dbReference>
<keyword evidence="16" id="KW-1185">Reference proteome</keyword>
<dbReference type="RefSeq" id="WP_099150321.1">
    <property type="nucleotide sequence ID" value="NZ_PDUD01000018.1"/>
</dbReference>
<dbReference type="AlphaFoldDB" id="A0A2D0ND58"/>
<dbReference type="FunFam" id="3.30.460.10:FF:000033">
    <property type="entry name" value="Poly A polymerase head domain protein"/>
    <property type="match status" value="1"/>
</dbReference>
<dbReference type="GO" id="GO:0005524">
    <property type="term" value="F:ATP binding"/>
    <property type="evidence" value="ECO:0007669"/>
    <property type="project" value="UniProtKB-KW"/>
</dbReference>
<evidence type="ECO:0000256" key="3">
    <source>
        <dbReference type="ARBA" id="ARBA00022694"/>
    </source>
</evidence>
<evidence type="ECO:0000259" key="13">
    <source>
        <dbReference type="Pfam" id="PF01966"/>
    </source>
</evidence>
<feature type="domain" description="Poly A polymerase head" evidence="12">
    <location>
        <begin position="27"/>
        <end position="155"/>
    </location>
</feature>
<dbReference type="Gene3D" id="1.10.3090.10">
    <property type="entry name" value="cca-adding enzyme, domain 2"/>
    <property type="match status" value="1"/>
</dbReference>
<dbReference type="InterPro" id="IPR050124">
    <property type="entry name" value="tRNA_CCA-adding_enzyme"/>
</dbReference>
<dbReference type="InterPro" id="IPR002646">
    <property type="entry name" value="PolA_pol_head_dom"/>
</dbReference>
<keyword evidence="7" id="KW-0692">RNA repair</keyword>
<comment type="cofactor">
    <cofactor evidence="1">
        <name>Mg(2+)</name>
        <dbReference type="ChEBI" id="CHEBI:18420"/>
    </cofactor>
</comment>
<evidence type="ECO:0000256" key="10">
    <source>
        <dbReference type="ARBA" id="ARBA00022884"/>
    </source>
</evidence>
<protein>
    <submittedName>
        <fullName evidence="15">tRNA nucleotidyltransferase</fullName>
    </submittedName>
</protein>
<accession>A0A2D0ND58</accession>
<feature type="domain" description="HD" evidence="13">
    <location>
        <begin position="259"/>
        <end position="352"/>
    </location>
</feature>
<dbReference type="CDD" id="cd05398">
    <property type="entry name" value="NT_ClassII-CCAase"/>
    <property type="match status" value="1"/>
</dbReference>
<keyword evidence="9" id="KW-0460">Magnesium</keyword>
<dbReference type="Gene3D" id="3.30.460.10">
    <property type="entry name" value="Beta Polymerase, domain 2"/>
    <property type="match status" value="1"/>
</dbReference>
<keyword evidence="8" id="KW-0067">ATP-binding</keyword>
<evidence type="ECO:0000256" key="8">
    <source>
        <dbReference type="ARBA" id="ARBA00022840"/>
    </source>
</evidence>
<comment type="caution">
    <text evidence="15">The sequence shown here is derived from an EMBL/GenBank/DDBJ whole genome shotgun (WGS) entry which is preliminary data.</text>
</comment>
<dbReference type="InterPro" id="IPR006674">
    <property type="entry name" value="HD_domain"/>
</dbReference>
<evidence type="ECO:0000259" key="12">
    <source>
        <dbReference type="Pfam" id="PF01743"/>
    </source>
</evidence>
<dbReference type="InterPro" id="IPR006675">
    <property type="entry name" value="HDIG_dom"/>
</dbReference>
<proteinExistence type="inferred from homology"/>
<dbReference type="Gene3D" id="1.10.246.80">
    <property type="match status" value="1"/>
</dbReference>
<dbReference type="PANTHER" id="PTHR47545">
    <property type="entry name" value="MULTIFUNCTIONAL CCA PROTEIN"/>
    <property type="match status" value="1"/>
</dbReference>
<evidence type="ECO:0000313" key="15">
    <source>
        <dbReference type="EMBL" id="PHN06338.1"/>
    </source>
</evidence>
<dbReference type="Pfam" id="PF01966">
    <property type="entry name" value="HD"/>
    <property type="match status" value="1"/>
</dbReference>
<organism evidence="15 16">
    <name type="scientific">Flavilitoribacter nigricans (strain ATCC 23147 / DSM 23189 / NBRC 102662 / NCIMB 1420 / SS-2)</name>
    <name type="common">Lewinella nigricans</name>
    <dbReference type="NCBI Taxonomy" id="1122177"/>
    <lineage>
        <taxon>Bacteria</taxon>
        <taxon>Pseudomonadati</taxon>
        <taxon>Bacteroidota</taxon>
        <taxon>Saprospiria</taxon>
        <taxon>Saprospirales</taxon>
        <taxon>Lewinellaceae</taxon>
        <taxon>Flavilitoribacter</taxon>
    </lineage>
</organism>
<dbReference type="Proteomes" id="UP000223913">
    <property type="component" value="Unassembled WGS sequence"/>
</dbReference>
<comment type="similarity">
    <text evidence="11">Belongs to the tRNA nucleotidyltransferase/poly(A) polymerase family.</text>
</comment>
<evidence type="ECO:0000256" key="2">
    <source>
        <dbReference type="ARBA" id="ARBA00022679"/>
    </source>
</evidence>
<dbReference type="InterPro" id="IPR032828">
    <property type="entry name" value="PolyA_RNA-bd"/>
</dbReference>
<dbReference type="Pfam" id="PF01743">
    <property type="entry name" value="PolyA_pol"/>
    <property type="match status" value="1"/>
</dbReference>
<evidence type="ECO:0000256" key="4">
    <source>
        <dbReference type="ARBA" id="ARBA00022695"/>
    </source>
</evidence>
<evidence type="ECO:0000256" key="7">
    <source>
        <dbReference type="ARBA" id="ARBA00022800"/>
    </source>
</evidence>
<dbReference type="CDD" id="cd00077">
    <property type="entry name" value="HDc"/>
    <property type="match status" value="1"/>
</dbReference>